<feature type="region of interest" description="Disordered" evidence="6">
    <location>
        <begin position="186"/>
        <end position="238"/>
    </location>
</feature>
<dbReference type="InterPro" id="IPR011084">
    <property type="entry name" value="DRMBL"/>
</dbReference>
<dbReference type="CDD" id="cd16273">
    <property type="entry name" value="SNM1A-1C-like_MBL-fold"/>
    <property type="match status" value="1"/>
</dbReference>
<feature type="compositionally biased region" description="Low complexity" evidence="6">
    <location>
        <begin position="86"/>
        <end position="95"/>
    </location>
</feature>
<dbReference type="Proteomes" id="UP000807716">
    <property type="component" value="Unassembled WGS sequence"/>
</dbReference>
<dbReference type="FunFam" id="3.40.50.12650:FF:000001">
    <property type="entry name" value="DNA cross-link repair 1A"/>
    <property type="match status" value="1"/>
</dbReference>
<comment type="caution">
    <text evidence="8">The sequence shown here is derived from an EMBL/GenBank/DDBJ whole genome shotgun (WGS) entry which is preliminary data.</text>
</comment>
<feature type="region of interest" description="Disordered" evidence="6">
    <location>
        <begin position="647"/>
        <end position="702"/>
    </location>
</feature>
<dbReference type="OrthoDB" id="262529at2759"/>
<feature type="region of interest" description="Disordered" evidence="6">
    <location>
        <begin position="1"/>
        <end position="95"/>
    </location>
</feature>
<dbReference type="GO" id="GO:0036297">
    <property type="term" value="P:interstrand cross-link repair"/>
    <property type="evidence" value="ECO:0007669"/>
    <property type="project" value="TreeGrafter"/>
</dbReference>
<dbReference type="GO" id="GO:0035312">
    <property type="term" value="F:5'-3' DNA exonuclease activity"/>
    <property type="evidence" value="ECO:0007669"/>
    <property type="project" value="TreeGrafter"/>
</dbReference>
<evidence type="ECO:0000259" key="7">
    <source>
        <dbReference type="Pfam" id="PF07522"/>
    </source>
</evidence>
<feature type="compositionally biased region" description="Low complexity" evidence="6">
    <location>
        <begin position="608"/>
        <end position="620"/>
    </location>
</feature>
<feature type="domain" description="DNA repair metallo-beta-lactamase" evidence="7">
    <location>
        <begin position="757"/>
        <end position="869"/>
    </location>
</feature>
<dbReference type="GO" id="GO:0003684">
    <property type="term" value="F:damaged DNA binding"/>
    <property type="evidence" value="ECO:0007669"/>
    <property type="project" value="TreeGrafter"/>
</dbReference>
<keyword evidence="5" id="KW-0539">Nucleus</keyword>
<proteinExistence type="inferred from homology"/>
<dbReference type="AlphaFoldDB" id="A0A9P6Q3U2"/>
<feature type="compositionally biased region" description="Pro residues" evidence="6">
    <location>
        <begin position="56"/>
        <end position="65"/>
    </location>
</feature>
<evidence type="ECO:0000256" key="4">
    <source>
        <dbReference type="ARBA" id="ARBA00023204"/>
    </source>
</evidence>
<dbReference type="Gene3D" id="3.40.50.12650">
    <property type="match status" value="1"/>
</dbReference>
<keyword evidence="9" id="KW-1185">Reference proteome</keyword>
<evidence type="ECO:0000256" key="2">
    <source>
        <dbReference type="ARBA" id="ARBA00010304"/>
    </source>
</evidence>
<comment type="similarity">
    <text evidence="2">Belongs to the DNA repair metallo-beta-lactamase (DRMBL) family.</text>
</comment>
<feature type="compositionally biased region" description="Basic residues" evidence="6">
    <location>
        <begin position="71"/>
        <end position="85"/>
    </location>
</feature>
<feature type="region of interest" description="Disordered" evidence="6">
    <location>
        <begin position="299"/>
        <end position="327"/>
    </location>
</feature>
<comment type="subcellular location">
    <subcellularLocation>
        <location evidence="1">Nucleus</location>
    </subcellularLocation>
</comment>
<keyword evidence="4" id="KW-0234">DNA repair</keyword>
<name>A0A9P6Q3U2_9FUNG</name>
<feature type="compositionally biased region" description="Low complexity" evidence="6">
    <location>
        <begin position="653"/>
        <end position="682"/>
    </location>
</feature>
<sequence length="909" mass="97485">EDPHLQNASTTTHSSHEPTLASSDNPHSNEENHQRSLIARITTAALATTPDTKKGPLPPPPPPQTCPALRSTRRRSSNNHHHHHTATATTTPPVALSTVLYNMDQKKEVDTVADERPGQLALQKPQPADTVSRGDHAAAGSKVVPVVVVEKVANNATNLVSAATKSPVTTTTTCTIARPASAGMKRKFGNLADTQERREEKAALSDTTTSSVNDSNNESASSKVDNSETHTDPHGNTTLFDAVVDEIEDWSEEELKALQQLEDENEVAAPSKTDIPDNSCPICGIDLLSLNDVTPEGHVNRCLDRPPSPLPRETPSSGMDIDTPTPATTESTTVVLQSGSLISSVTAILGSVQQAVITTASSSFSSISNTVLATTSTTAMAATGKSSSTPSSTVPSSGKAVAKKPTRAPRPSKPCPFYKKMPDTTFTVDAFSYGCIPECTAYFLTHFHSDHYGGLTSTWKHGPIYCSSITANLVLSRLKVDPQYVRRLPMYEPTVVEGVTVRLLDANHCPGSVLFVFDLPATPSGGGGGVIGRSRRYLHTGDFRAHPSMISHPILRQPENPPIDILYLDTTYINPKYTFPPQDAVIEATAQMVAKELGIVGQSSCSSSSSSAAPSLSTAPAPAPPPKKKSSSIMESWLKRMDGNSEKLQGMKTSKQASSSSSSSSSAGITTTTVSTTRSSLSIWGTKRGSRGPTRYPGTWPEQMTANDGAKVLICVGTYLIGKERVFVAIAKALSSKIYVQPSKRQILGCLEDRALMAMLTDDPREAQVHLVHMGTDLSPANLQTYLEGLQPRFERVIAIRPTGWSFSSSSYKKEGPASAGAVVLKPSYVSERIKVYGVPYSEHSSFSELAGFVRSLQIAKVIPTVGVGTEKGRQTMRAWFDRWARERERGVRWWDVESGAGGEGEGEV</sequence>
<feature type="compositionally biased region" description="Polar residues" evidence="6">
    <location>
        <begin position="1"/>
        <end position="13"/>
    </location>
</feature>
<dbReference type="InterPro" id="IPR036866">
    <property type="entry name" value="RibonucZ/Hydroxyglut_hydro"/>
</dbReference>
<evidence type="ECO:0000256" key="6">
    <source>
        <dbReference type="SAM" id="MobiDB-lite"/>
    </source>
</evidence>
<dbReference type="EMBL" id="JAAAJB010000290">
    <property type="protein sequence ID" value="KAG0259299.1"/>
    <property type="molecule type" value="Genomic_DNA"/>
</dbReference>
<feature type="region of interest" description="Disordered" evidence="6">
    <location>
        <begin position="381"/>
        <end position="414"/>
    </location>
</feature>
<dbReference type="Pfam" id="PF07522">
    <property type="entry name" value="DRMBL"/>
    <property type="match status" value="1"/>
</dbReference>
<feature type="compositionally biased region" description="Low complexity" evidence="6">
    <location>
        <begin position="205"/>
        <end position="219"/>
    </location>
</feature>
<feature type="compositionally biased region" description="Basic and acidic residues" evidence="6">
    <location>
        <begin position="194"/>
        <end position="203"/>
    </location>
</feature>
<accession>A0A9P6Q3U2</accession>
<dbReference type="GO" id="GO:0005634">
    <property type="term" value="C:nucleus"/>
    <property type="evidence" value="ECO:0007669"/>
    <property type="project" value="UniProtKB-SubCell"/>
</dbReference>
<evidence type="ECO:0000313" key="9">
    <source>
        <dbReference type="Proteomes" id="UP000807716"/>
    </source>
</evidence>
<keyword evidence="3" id="KW-0227">DNA damage</keyword>
<dbReference type="PANTHER" id="PTHR23240:SF6">
    <property type="entry name" value="DNA CROSS-LINK REPAIR 1A PROTEIN"/>
    <property type="match status" value="1"/>
</dbReference>
<organism evidence="8 9">
    <name type="scientific">Actinomortierella ambigua</name>
    <dbReference type="NCBI Taxonomy" id="1343610"/>
    <lineage>
        <taxon>Eukaryota</taxon>
        <taxon>Fungi</taxon>
        <taxon>Fungi incertae sedis</taxon>
        <taxon>Mucoromycota</taxon>
        <taxon>Mortierellomycotina</taxon>
        <taxon>Mortierellomycetes</taxon>
        <taxon>Mortierellales</taxon>
        <taxon>Mortierellaceae</taxon>
        <taxon>Actinomortierella</taxon>
    </lineage>
</organism>
<reference evidence="8" key="1">
    <citation type="journal article" date="2020" name="Fungal Divers.">
        <title>Resolving the Mortierellaceae phylogeny through synthesis of multi-gene phylogenetics and phylogenomics.</title>
        <authorList>
            <person name="Vandepol N."/>
            <person name="Liber J."/>
            <person name="Desiro A."/>
            <person name="Na H."/>
            <person name="Kennedy M."/>
            <person name="Barry K."/>
            <person name="Grigoriev I.V."/>
            <person name="Miller A.N."/>
            <person name="O'Donnell K."/>
            <person name="Stajich J.E."/>
            <person name="Bonito G."/>
        </authorList>
    </citation>
    <scope>NUCLEOTIDE SEQUENCE</scope>
    <source>
        <strain evidence="8">BC1065</strain>
    </source>
</reference>
<dbReference type="FunFam" id="3.60.15.10:FF:000010">
    <property type="entry name" value="DNA cross-link repair 1A"/>
    <property type="match status" value="1"/>
</dbReference>
<evidence type="ECO:0000256" key="5">
    <source>
        <dbReference type="ARBA" id="ARBA00023242"/>
    </source>
</evidence>
<dbReference type="GO" id="GO:0006303">
    <property type="term" value="P:double-strand break repair via nonhomologous end joining"/>
    <property type="evidence" value="ECO:0007669"/>
    <property type="project" value="TreeGrafter"/>
</dbReference>
<gene>
    <name evidence="8" type="ORF">DFQ27_004166</name>
</gene>
<dbReference type="Gene3D" id="3.60.15.10">
    <property type="entry name" value="Ribonuclease Z/Hydroxyacylglutathione hydrolase-like"/>
    <property type="match status" value="1"/>
</dbReference>
<evidence type="ECO:0000256" key="3">
    <source>
        <dbReference type="ARBA" id="ARBA00022763"/>
    </source>
</evidence>
<feature type="compositionally biased region" description="Low complexity" evidence="6">
    <location>
        <begin position="381"/>
        <end position="397"/>
    </location>
</feature>
<evidence type="ECO:0000313" key="8">
    <source>
        <dbReference type="EMBL" id="KAG0259299.1"/>
    </source>
</evidence>
<feature type="region of interest" description="Disordered" evidence="6">
    <location>
        <begin position="608"/>
        <end position="633"/>
    </location>
</feature>
<feature type="non-terminal residue" evidence="8">
    <location>
        <position position="909"/>
    </location>
</feature>
<dbReference type="SUPFAM" id="SSF56281">
    <property type="entry name" value="Metallo-hydrolase/oxidoreductase"/>
    <property type="match status" value="1"/>
</dbReference>
<dbReference type="PANTHER" id="PTHR23240">
    <property type="entry name" value="DNA CROSS-LINK REPAIR PROTEIN PSO2/SNM1-RELATED"/>
    <property type="match status" value="1"/>
</dbReference>
<feature type="compositionally biased region" description="Low complexity" evidence="6">
    <location>
        <begin position="37"/>
        <end position="50"/>
    </location>
</feature>
<evidence type="ECO:0000256" key="1">
    <source>
        <dbReference type="ARBA" id="ARBA00004123"/>
    </source>
</evidence>
<protein>
    <recommendedName>
        <fullName evidence="7">DNA repair metallo-beta-lactamase domain-containing protein</fullName>
    </recommendedName>
</protein>